<reference evidence="2 3" key="1">
    <citation type="journal article" date="2024" name="Plant Biotechnol. J.">
        <title>Dendrobium thyrsiflorum genome and its molecular insights into genes involved in important horticultural traits.</title>
        <authorList>
            <person name="Chen B."/>
            <person name="Wang J.Y."/>
            <person name="Zheng P.J."/>
            <person name="Li K.L."/>
            <person name="Liang Y.M."/>
            <person name="Chen X.F."/>
            <person name="Zhang C."/>
            <person name="Zhao X."/>
            <person name="He X."/>
            <person name="Zhang G.Q."/>
            <person name="Liu Z.J."/>
            <person name="Xu Q."/>
        </authorList>
    </citation>
    <scope>NUCLEOTIDE SEQUENCE [LARGE SCALE GENOMIC DNA]</scope>
    <source>
        <strain evidence="2">GZMU011</strain>
    </source>
</reference>
<comment type="caution">
    <text evidence="2">The sequence shown here is derived from an EMBL/GenBank/DDBJ whole genome shotgun (WGS) entry which is preliminary data.</text>
</comment>
<feature type="transmembrane region" description="Helical" evidence="1">
    <location>
        <begin position="79"/>
        <end position="98"/>
    </location>
</feature>
<proteinExistence type="predicted"/>
<keyword evidence="1" id="KW-1133">Transmembrane helix</keyword>
<keyword evidence="3" id="KW-1185">Reference proteome</keyword>
<organism evidence="2 3">
    <name type="scientific">Dendrobium thyrsiflorum</name>
    <name type="common">Pinecone-like raceme dendrobium</name>
    <name type="synonym">Orchid</name>
    <dbReference type="NCBI Taxonomy" id="117978"/>
    <lineage>
        <taxon>Eukaryota</taxon>
        <taxon>Viridiplantae</taxon>
        <taxon>Streptophyta</taxon>
        <taxon>Embryophyta</taxon>
        <taxon>Tracheophyta</taxon>
        <taxon>Spermatophyta</taxon>
        <taxon>Magnoliopsida</taxon>
        <taxon>Liliopsida</taxon>
        <taxon>Asparagales</taxon>
        <taxon>Orchidaceae</taxon>
        <taxon>Epidendroideae</taxon>
        <taxon>Malaxideae</taxon>
        <taxon>Dendrobiinae</taxon>
        <taxon>Dendrobium</taxon>
    </lineage>
</organism>
<dbReference type="Proteomes" id="UP001552299">
    <property type="component" value="Unassembled WGS sequence"/>
</dbReference>
<keyword evidence="1" id="KW-0472">Membrane</keyword>
<gene>
    <name evidence="2" type="ORF">M5K25_025554</name>
</gene>
<evidence type="ECO:0000313" key="3">
    <source>
        <dbReference type="Proteomes" id="UP001552299"/>
    </source>
</evidence>
<evidence type="ECO:0000256" key="1">
    <source>
        <dbReference type="SAM" id="Phobius"/>
    </source>
</evidence>
<sequence>MGDPDLDHSFLYDDQGRVDILGSPFFDVSFRNDNTADEYIDWILYQLTLAIEDQIQTGRWYLISRSPTSSYPATAPMTTTRSVLLLLVASLGVAYLLIRPTLPL</sequence>
<protein>
    <submittedName>
        <fullName evidence="2">Uncharacterized protein</fullName>
    </submittedName>
</protein>
<name>A0ABD0U9D1_DENTH</name>
<keyword evidence="1" id="KW-0812">Transmembrane</keyword>
<dbReference type="EMBL" id="JANQDX010000018">
    <property type="protein sequence ID" value="KAL0907016.1"/>
    <property type="molecule type" value="Genomic_DNA"/>
</dbReference>
<evidence type="ECO:0000313" key="2">
    <source>
        <dbReference type="EMBL" id="KAL0907016.1"/>
    </source>
</evidence>
<dbReference type="AlphaFoldDB" id="A0ABD0U9D1"/>
<accession>A0ABD0U9D1</accession>